<evidence type="ECO:0000256" key="2">
    <source>
        <dbReference type="ARBA" id="ARBA00022448"/>
    </source>
</evidence>
<evidence type="ECO:0000256" key="6">
    <source>
        <dbReference type="ARBA" id="ARBA00022692"/>
    </source>
</evidence>
<evidence type="ECO:0000256" key="7">
    <source>
        <dbReference type="ARBA" id="ARBA00022989"/>
    </source>
</evidence>
<keyword evidence="3" id="KW-1003">Cell membrane</keyword>
<accession>A0ABR9L3A9</accession>
<keyword evidence="6 11" id="KW-0812">Transmembrane</keyword>
<feature type="transmembrane region" description="Helical" evidence="11">
    <location>
        <begin position="134"/>
        <end position="153"/>
    </location>
</feature>
<comment type="caution">
    <text evidence="12">The sequence shown here is derived from an EMBL/GenBank/DDBJ whole genome shotgun (WGS) entry which is preliminary data.</text>
</comment>
<dbReference type="PANTHER" id="PTHR32196">
    <property type="entry name" value="ABC TRANSPORTER PERMEASE PROTEIN YPHD-RELATED-RELATED"/>
    <property type="match status" value="1"/>
</dbReference>
<dbReference type="RefSeq" id="WP_192742180.1">
    <property type="nucleotide sequence ID" value="NZ_CP102415.1"/>
</dbReference>
<feature type="transmembrane region" description="Helical" evidence="11">
    <location>
        <begin position="335"/>
        <end position="355"/>
    </location>
</feature>
<evidence type="ECO:0000256" key="10">
    <source>
        <dbReference type="ARBA" id="ARBA00035686"/>
    </source>
</evidence>
<reference evidence="12 13" key="1">
    <citation type="submission" date="2020-10" db="EMBL/GenBank/DDBJ databases">
        <title>Sequencing the genomes of 1000 actinobacteria strains.</title>
        <authorList>
            <person name="Klenk H.-P."/>
        </authorList>
    </citation>
    <scope>NUCLEOTIDE SEQUENCE [LARGE SCALE GENOMIC DNA]</scope>
    <source>
        <strain evidence="12 13">DSM 46661</strain>
    </source>
</reference>
<dbReference type="PANTHER" id="PTHR32196:SF32">
    <property type="entry name" value="XYLOSE TRANSPORT SYSTEM PERMEASE PROTEIN XYLH"/>
    <property type="match status" value="1"/>
</dbReference>
<gene>
    <name evidence="12" type="ORF">H4W30_001617</name>
</gene>
<evidence type="ECO:0000256" key="3">
    <source>
        <dbReference type="ARBA" id="ARBA00022475"/>
    </source>
</evidence>
<feature type="transmembrane region" description="Helical" evidence="11">
    <location>
        <begin position="68"/>
        <end position="87"/>
    </location>
</feature>
<feature type="transmembrane region" description="Helical" evidence="11">
    <location>
        <begin position="193"/>
        <end position="214"/>
    </location>
</feature>
<evidence type="ECO:0000256" key="9">
    <source>
        <dbReference type="ARBA" id="ARBA00035611"/>
    </source>
</evidence>
<comment type="function">
    <text evidence="9">Part of the binding-protein-dependent transport system for D-xylose. Probably responsible for the translocation of the substrate across the membrane.</text>
</comment>
<keyword evidence="2" id="KW-0813">Transport</keyword>
<proteinExistence type="predicted"/>
<keyword evidence="13" id="KW-1185">Reference proteome</keyword>
<protein>
    <recommendedName>
        <fullName evidence="10">Xylose transport system permease protein XylH</fullName>
    </recommendedName>
</protein>
<evidence type="ECO:0000256" key="4">
    <source>
        <dbReference type="ARBA" id="ARBA00022519"/>
    </source>
</evidence>
<dbReference type="EMBL" id="JADBEJ010000001">
    <property type="protein sequence ID" value="MBE1574588.1"/>
    <property type="molecule type" value="Genomic_DNA"/>
</dbReference>
<keyword evidence="8 11" id="KW-0472">Membrane</keyword>
<evidence type="ECO:0000256" key="5">
    <source>
        <dbReference type="ARBA" id="ARBA00022597"/>
    </source>
</evidence>
<keyword evidence="4" id="KW-0997">Cell inner membrane</keyword>
<evidence type="ECO:0000256" key="11">
    <source>
        <dbReference type="SAM" id="Phobius"/>
    </source>
</evidence>
<dbReference type="Pfam" id="PF02653">
    <property type="entry name" value="BPD_transp_2"/>
    <property type="match status" value="1"/>
</dbReference>
<evidence type="ECO:0000256" key="8">
    <source>
        <dbReference type="ARBA" id="ARBA00023136"/>
    </source>
</evidence>
<sequence>MSTASADTVTGVGDQQGAAPARAPRRISFNPRESGIYVAFALIVVLFSILTGGALLEPQNISNLIVQNSYVLILAIGMILIIIAGHIDLSVGSVVALTGAISAVLMVNMGMAWPLALLITLAVGAVIGAWQGYWVAYFGIPAFIVTLAGMLIFRALTLTVLGNQGIGPFPDEVRTLANGFTGGYLGNIGLGPLGGADVVSLLVGALAIAGAVVSRWRKRTARLNYLQEVDPLPMFLLKIVAAAAVVLFVVVQLARYKNLPWVLILLSVLVIGYSLVTTRAVFGRHIYAIGGNLQAATLSGVKVKSVTFWIFVNMGVLSALAGIIVAGRLNQAGPTAGNMFELDAIAAAFIGGAAVQGGVGKVVGAITGGLIMGVINNGMSLIGAPTESVNLVKGFVLLAAVAYDIWTKRRARTAA</sequence>
<evidence type="ECO:0000256" key="1">
    <source>
        <dbReference type="ARBA" id="ARBA00004651"/>
    </source>
</evidence>
<feature type="transmembrane region" description="Helical" evidence="11">
    <location>
        <begin position="235"/>
        <end position="253"/>
    </location>
</feature>
<dbReference type="Proteomes" id="UP000656548">
    <property type="component" value="Unassembled WGS sequence"/>
</dbReference>
<dbReference type="InterPro" id="IPR001851">
    <property type="entry name" value="ABC_transp_permease"/>
</dbReference>
<keyword evidence="7 11" id="KW-1133">Transmembrane helix</keyword>
<dbReference type="NCBIfam" id="NF040906">
    <property type="entry name" value="GguB"/>
    <property type="match status" value="1"/>
</dbReference>
<evidence type="ECO:0000313" key="12">
    <source>
        <dbReference type="EMBL" id="MBE1574588.1"/>
    </source>
</evidence>
<evidence type="ECO:0000313" key="13">
    <source>
        <dbReference type="Proteomes" id="UP000656548"/>
    </source>
</evidence>
<name>A0ABR9L3A9_9PSEU</name>
<keyword evidence="5 12" id="KW-0762">Sugar transport</keyword>
<feature type="transmembrane region" description="Helical" evidence="11">
    <location>
        <begin position="99"/>
        <end position="127"/>
    </location>
</feature>
<dbReference type="CDD" id="cd06579">
    <property type="entry name" value="TM_PBP1_transp_AraH_like"/>
    <property type="match status" value="1"/>
</dbReference>
<organism evidence="12 13">
    <name type="scientific">Amycolatopsis roodepoortensis</name>
    <dbReference type="NCBI Taxonomy" id="700274"/>
    <lineage>
        <taxon>Bacteria</taxon>
        <taxon>Bacillati</taxon>
        <taxon>Actinomycetota</taxon>
        <taxon>Actinomycetes</taxon>
        <taxon>Pseudonocardiales</taxon>
        <taxon>Pseudonocardiaceae</taxon>
        <taxon>Amycolatopsis</taxon>
    </lineage>
</organism>
<comment type="subcellular location">
    <subcellularLocation>
        <location evidence="1">Cell membrane</location>
        <topology evidence="1">Multi-pass membrane protein</topology>
    </subcellularLocation>
</comment>
<feature type="transmembrane region" description="Helical" evidence="11">
    <location>
        <begin position="308"/>
        <end position="329"/>
    </location>
</feature>
<feature type="transmembrane region" description="Helical" evidence="11">
    <location>
        <begin position="36"/>
        <end position="56"/>
    </location>
</feature>
<feature type="transmembrane region" description="Helical" evidence="11">
    <location>
        <begin position="259"/>
        <end position="276"/>
    </location>
</feature>